<gene>
    <name evidence="1" type="ORF">SI8410_07010461</name>
</gene>
<dbReference type="EMBL" id="LR746270">
    <property type="protein sequence ID" value="CAA7399791.1"/>
    <property type="molecule type" value="Genomic_DNA"/>
</dbReference>
<dbReference type="AlphaFoldDB" id="A0A7I8KQC0"/>
<accession>A0A7I8KQC0</accession>
<name>A0A7I8KQC0_SPIIN</name>
<sequence>MDYHKKALLSNESLSHMCTTTLCPMSNWPLVTWKGSDTHIPSSIHICLSPDSRLHSDYLLAPMLGLMWLTTKRGGVGEAAVGE</sequence>
<evidence type="ECO:0000313" key="1">
    <source>
        <dbReference type="EMBL" id="CAA7399791.1"/>
    </source>
</evidence>
<keyword evidence="2" id="KW-1185">Reference proteome</keyword>
<dbReference type="Proteomes" id="UP000663760">
    <property type="component" value="Chromosome 7"/>
</dbReference>
<proteinExistence type="predicted"/>
<evidence type="ECO:0000313" key="2">
    <source>
        <dbReference type="Proteomes" id="UP000663760"/>
    </source>
</evidence>
<protein>
    <submittedName>
        <fullName evidence="1">Uncharacterized protein</fullName>
    </submittedName>
</protein>
<reference evidence="1" key="1">
    <citation type="submission" date="2020-02" db="EMBL/GenBank/DDBJ databases">
        <authorList>
            <person name="Scholz U."/>
            <person name="Mascher M."/>
            <person name="Fiebig A."/>
        </authorList>
    </citation>
    <scope>NUCLEOTIDE SEQUENCE</scope>
</reference>
<organism evidence="1 2">
    <name type="scientific">Spirodela intermedia</name>
    <name type="common">Intermediate duckweed</name>
    <dbReference type="NCBI Taxonomy" id="51605"/>
    <lineage>
        <taxon>Eukaryota</taxon>
        <taxon>Viridiplantae</taxon>
        <taxon>Streptophyta</taxon>
        <taxon>Embryophyta</taxon>
        <taxon>Tracheophyta</taxon>
        <taxon>Spermatophyta</taxon>
        <taxon>Magnoliopsida</taxon>
        <taxon>Liliopsida</taxon>
        <taxon>Araceae</taxon>
        <taxon>Lemnoideae</taxon>
        <taxon>Spirodela</taxon>
    </lineage>
</organism>